<evidence type="ECO:0000256" key="5">
    <source>
        <dbReference type="ARBA" id="ARBA00023136"/>
    </source>
</evidence>
<evidence type="ECO:0000256" key="4">
    <source>
        <dbReference type="ARBA" id="ARBA00023034"/>
    </source>
</evidence>
<keyword evidence="4" id="KW-0333">Golgi apparatus</keyword>
<keyword evidence="5" id="KW-0472">Membrane</keyword>
<dbReference type="Proteomes" id="UP001482620">
    <property type="component" value="Unassembled WGS sequence"/>
</dbReference>
<evidence type="ECO:0000313" key="6">
    <source>
        <dbReference type="EMBL" id="MEQ2226410.1"/>
    </source>
</evidence>
<comment type="similarity">
    <text evidence="3">Belongs to the GASK family.</text>
</comment>
<evidence type="ECO:0000313" key="7">
    <source>
        <dbReference type="Proteomes" id="UP001482620"/>
    </source>
</evidence>
<dbReference type="PANTHER" id="PTHR15905">
    <property type="entry name" value="GOLGI-ASSOCIATED KINASE 1B-RELATED"/>
    <property type="match status" value="1"/>
</dbReference>
<comment type="subcellular location">
    <subcellularLocation>
        <location evidence="1">Endomembrane system</location>
    </subcellularLocation>
    <subcellularLocation>
        <location evidence="2">Golgi apparatus</location>
    </subcellularLocation>
</comment>
<organism evidence="6 7">
    <name type="scientific">Ilyodon furcidens</name>
    <name type="common">goldbreast splitfin</name>
    <dbReference type="NCBI Taxonomy" id="33524"/>
    <lineage>
        <taxon>Eukaryota</taxon>
        <taxon>Metazoa</taxon>
        <taxon>Chordata</taxon>
        <taxon>Craniata</taxon>
        <taxon>Vertebrata</taxon>
        <taxon>Euteleostomi</taxon>
        <taxon>Actinopterygii</taxon>
        <taxon>Neopterygii</taxon>
        <taxon>Teleostei</taxon>
        <taxon>Neoteleostei</taxon>
        <taxon>Acanthomorphata</taxon>
        <taxon>Ovalentaria</taxon>
        <taxon>Atherinomorphae</taxon>
        <taxon>Cyprinodontiformes</taxon>
        <taxon>Goodeidae</taxon>
        <taxon>Ilyodon</taxon>
    </lineage>
</organism>
<evidence type="ECO:0000256" key="3">
    <source>
        <dbReference type="ARBA" id="ARBA00007691"/>
    </source>
</evidence>
<proteinExistence type="inferred from homology"/>
<dbReference type="Pfam" id="PF15051">
    <property type="entry name" value="FAM198"/>
    <property type="match status" value="1"/>
</dbReference>
<feature type="non-terminal residue" evidence="6">
    <location>
        <position position="1"/>
    </location>
</feature>
<gene>
    <name evidence="6" type="ORF">ILYODFUR_027237</name>
</gene>
<keyword evidence="7" id="KW-1185">Reference proteome</keyword>
<dbReference type="EMBL" id="JAHRIQ010015143">
    <property type="protein sequence ID" value="MEQ2226410.1"/>
    <property type="molecule type" value="Genomic_DNA"/>
</dbReference>
<comment type="caution">
    <text evidence="6">The sequence shown here is derived from an EMBL/GenBank/DDBJ whole genome shotgun (WGS) entry which is preliminary data.</text>
</comment>
<evidence type="ECO:0000256" key="2">
    <source>
        <dbReference type="ARBA" id="ARBA00004555"/>
    </source>
</evidence>
<name>A0ABV0T0K8_9TELE</name>
<protein>
    <submittedName>
        <fullName evidence="6">Uncharacterized protein</fullName>
    </submittedName>
</protein>
<sequence length="105" mass="12298">IHNRLDPSCCGFRPGQEIVCAEPGHHATCKDQENLQLANIVHRKHDLRHLVFTNNKGFFDRNEDNLDFRLLEGIKEMCCFLQHCSLDVWMRNAHCTRGKHILMRC</sequence>
<evidence type="ECO:0000256" key="1">
    <source>
        <dbReference type="ARBA" id="ARBA00004308"/>
    </source>
</evidence>
<reference evidence="6 7" key="1">
    <citation type="submission" date="2021-06" db="EMBL/GenBank/DDBJ databases">
        <authorList>
            <person name="Palmer J.M."/>
        </authorList>
    </citation>
    <scope>NUCLEOTIDE SEQUENCE [LARGE SCALE GENOMIC DNA]</scope>
    <source>
        <strain evidence="7">if_2019</strain>
        <tissue evidence="6">Muscle</tissue>
    </source>
</reference>
<dbReference type="InterPro" id="IPR029207">
    <property type="entry name" value="FAM198"/>
</dbReference>
<accession>A0ABV0T0K8</accession>
<dbReference type="PANTHER" id="PTHR15905:SF1">
    <property type="entry name" value="GOLGI-ASSOCIATED KINASE 1B"/>
    <property type="match status" value="1"/>
</dbReference>